<dbReference type="EMBL" id="AZHO01000038">
    <property type="protein sequence ID" value="KMT57860.1"/>
    <property type="molecule type" value="Genomic_DNA"/>
</dbReference>
<dbReference type="GO" id="GO:0016805">
    <property type="term" value="F:dipeptidase activity"/>
    <property type="evidence" value="ECO:0007669"/>
    <property type="project" value="TreeGrafter"/>
</dbReference>
<dbReference type="GO" id="GO:0005737">
    <property type="term" value="C:cytoplasm"/>
    <property type="evidence" value="ECO:0007669"/>
    <property type="project" value="TreeGrafter"/>
</dbReference>
<dbReference type="PANTHER" id="PTHR30575:SF3">
    <property type="entry name" value="PEPTIDASE M20 DIMERISATION DOMAIN-CONTAINING PROTEIN"/>
    <property type="match status" value="1"/>
</dbReference>
<dbReference type="Gene3D" id="3.40.630.10">
    <property type="entry name" value="Zn peptidases"/>
    <property type="match status" value="1"/>
</dbReference>
<dbReference type="GO" id="GO:0046657">
    <property type="term" value="P:folic acid catabolic process"/>
    <property type="evidence" value="ECO:0007669"/>
    <property type="project" value="TreeGrafter"/>
</dbReference>
<organism evidence="1 2">
    <name type="scientific">Listeria fleischmannii 1991</name>
    <dbReference type="NCBI Taxonomy" id="1430899"/>
    <lineage>
        <taxon>Bacteria</taxon>
        <taxon>Bacillati</taxon>
        <taxon>Bacillota</taxon>
        <taxon>Bacilli</taxon>
        <taxon>Bacillales</taxon>
        <taxon>Listeriaceae</taxon>
        <taxon>Listeria</taxon>
    </lineage>
</organism>
<name>A0A0J8G5K8_9LIST</name>
<gene>
    <name evidence="1" type="ORF">X560_2558</name>
</gene>
<dbReference type="GO" id="GO:0071713">
    <property type="term" value="F:para-aminobenzoyl-glutamate hydrolase activity"/>
    <property type="evidence" value="ECO:0007669"/>
    <property type="project" value="TreeGrafter"/>
</dbReference>
<dbReference type="Gene3D" id="3.30.70.360">
    <property type="match status" value="1"/>
</dbReference>
<dbReference type="OrthoDB" id="9781032at2"/>
<dbReference type="InterPro" id="IPR052030">
    <property type="entry name" value="Peptidase_M20/M20A_hydrolases"/>
</dbReference>
<dbReference type="PANTHER" id="PTHR30575">
    <property type="entry name" value="PEPTIDASE M20"/>
    <property type="match status" value="1"/>
</dbReference>
<evidence type="ECO:0000313" key="2">
    <source>
        <dbReference type="Proteomes" id="UP000052258"/>
    </source>
</evidence>
<dbReference type="InterPro" id="IPR002933">
    <property type="entry name" value="Peptidase_M20"/>
</dbReference>
<dbReference type="SUPFAM" id="SSF55031">
    <property type="entry name" value="Bacterial exopeptidase dimerisation domain"/>
    <property type="match status" value="1"/>
</dbReference>
<dbReference type="InterPro" id="IPR036264">
    <property type="entry name" value="Bact_exopeptidase_dim_dom"/>
</dbReference>
<dbReference type="Pfam" id="PF01546">
    <property type="entry name" value="Peptidase_M20"/>
    <property type="match status" value="1"/>
</dbReference>
<dbReference type="PATRIC" id="fig|1430899.3.peg.2609"/>
<comment type="caution">
    <text evidence="1">The sequence shown here is derived from an EMBL/GenBank/DDBJ whole genome shotgun (WGS) entry which is preliminary data.</text>
</comment>
<sequence>MFFDKQFAEMQKIANQIFENPELGYKEWKTKTLVEEFLKSKNNQIELNYFSTTGIKTYLSKDKPVTMAFIAELDAVYAPTHFCADKETGAAHNCGHFTQITTALSLYAYLIETEVYKNYDFNIAFVFVPAEEYLDLDYRENLRKEGTVTYYGGKPEAMKLGVFDDIDFGICVHAIGETFDEPTIEIGCDLAGFLYKRYHFEGKATHAGFDPFSGVNAYSISTLFNVGLGLLRQQVRDDQLVRFNPIIMNSDMSTNVIPNRVTVGTDLRTKTTAYMQETAKKLDLAAEHSAAALSGSVEIETQMGYLPFVQDEYLNTFVKKAFDKNEEITGLIDDRGGIAAAGDIGDLAFLFPCIQISYGGFTGAIHGDDFRMIDDRFVLEQFPRFVSQVFEEMNGHLDTSKFYKRNYKEYEQLIESIIK</sequence>
<protein>
    <submittedName>
        <fullName evidence="1">Aminobenzoyl-glutamate utilization protein B</fullName>
    </submittedName>
</protein>
<dbReference type="Proteomes" id="UP000052258">
    <property type="component" value="Unassembled WGS sequence"/>
</dbReference>
<evidence type="ECO:0000313" key="1">
    <source>
        <dbReference type="EMBL" id="KMT57860.1"/>
    </source>
</evidence>
<dbReference type="RefSeq" id="WP_007476362.1">
    <property type="nucleotide sequence ID" value="NZ_KQ130623.1"/>
</dbReference>
<reference evidence="1 2" key="1">
    <citation type="journal article" date="2015" name="Genome Biol. Evol.">
        <title>Comparative Genomics of Listeria Sensu Lato: Genus-Wide Differences in Evolutionary Dynamics and the Progressive Gain of Complex, Potentially Pathogenicity-Related Traits through Lateral Gene Transfer.</title>
        <authorList>
            <person name="Chiara M."/>
            <person name="Caruso M."/>
            <person name="D'Erchia A.M."/>
            <person name="Manzari C."/>
            <person name="Fraccalvieri R."/>
            <person name="Goffredo E."/>
            <person name="Latorre L."/>
            <person name="Miccolupo A."/>
            <person name="Padalino I."/>
            <person name="Santagada G."/>
            <person name="Chiocco D."/>
            <person name="Pesole G."/>
            <person name="Horner D.S."/>
            <person name="Parisi A."/>
        </authorList>
    </citation>
    <scope>NUCLEOTIDE SEQUENCE [LARGE SCALE GENOMIC DNA]</scope>
    <source>
        <strain evidence="1 2">1991</strain>
    </source>
</reference>
<keyword evidence="2" id="KW-1185">Reference proteome</keyword>
<proteinExistence type="predicted"/>
<dbReference type="SUPFAM" id="SSF53187">
    <property type="entry name" value="Zn-dependent exopeptidases"/>
    <property type="match status" value="1"/>
</dbReference>
<accession>A0A0J8G5K8</accession>
<dbReference type="AlphaFoldDB" id="A0A0J8G5K8"/>